<dbReference type="RefSeq" id="WP_091453488.1">
    <property type="nucleotide sequence ID" value="NZ_FMZZ01000010.1"/>
</dbReference>
<sequence length="243" mass="23761">MQMRLVRRGGLIGVAAAAALLVGAMPASAAPGDGSAYVADVGVTLLGQPAVKVGPLSPSHTDGPTDAQLASIDVPGVVSAGLVTSSAKRDDATGIVHSSANLTDVKVALAALGSVKAIDVDCEATQAGTTGKTSLVGVKLAGVKVDANPAPNTVISLPLVTIVFNEQIKNNDGSLTVNGVHVKLNALLGKGDVVLGSATCGPAAPPVPLASGAGLWIGLGLVGLVAVPVGVTVLRRRQASAAV</sequence>
<keyword evidence="1" id="KW-0472">Membrane</keyword>
<dbReference type="NCBIfam" id="NF040603">
    <property type="entry name" value="choice_anch_P"/>
    <property type="match status" value="1"/>
</dbReference>
<gene>
    <name evidence="3" type="ORF">SAMN05216174_110146</name>
</gene>
<dbReference type="Proteomes" id="UP000199501">
    <property type="component" value="Unassembled WGS sequence"/>
</dbReference>
<evidence type="ECO:0000256" key="2">
    <source>
        <dbReference type="SAM" id="SignalP"/>
    </source>
</evidence>
<dbReference type="EMBL" id="FMZZ01000010">
    <property type="protein sequence ID" value="SDD37266.1"/>
    <property type="molecule type" value="Genomic_DNA"/>
</dbReference>
<evidence type="ECO:0000313" key="3">
    <source>
        <dbReference type="EMBL" id="SDD37266.1"/>
    </source>
</evidence>
<keyword evidence="2" id="KW-0732">Signal</keyword>
<dbReference type="STRING" id="1271860.SAMN05216174_110146"/>
<dbReference type="AlphaFoldDB" id="A0A1G6U982"/>
<keyword evidence="1" id="KW-1133">Transmembrane helix</keyword>
<reference evidence="4" key="1">
    <citation type="submission" date="2016-10" db="EMBL/GenBank/DDBJ databases">
        <authorList>
            <person name="Varghese N."/>
            <person name="Submissions S."/>
        </authorList>
    </citation>
    <scope>NUCLEOTIDE SEQUENCE [LARGE SCALE GENOMIC DNA]</scope>
    <source>
        <strain evidence="4">IBRC-M 10403</strain>
    </source>
</reference>
<evidence type="ECO:0000313" key="4">
    <source>
        <dbReference type="Proteomes" id="UP000199501"/>
    </source>
</evidence>
<dbReference type="OrthoDB" id="3686194at2"/>
<protein>
    <recommendedName>
        <fullName evidence="5">LPXTG-motif cell wall anchor domain-containing protein</fullName>
    </recommendedName>
</protein>
<organism evidence="3 4">
    <name type="scientific">Actinokineospora iranica</name>
    <dbReference type="NCBI Taxonomy" id="1271860"/>
    <lineage>
        <taxon>Bacteria</taxon>
        <taxon>Bacillati</taxon>
        <taxon>Actinomycetota</taxon>
        <taxon>Actinomycetes</taxon>
        <taxon>Pseudonocardiales</taxon>
        <taxon>Pseudonocardiaceae</taxon>
        <taxon>Actinokineospora</taxon>
    </lineage>
</organism>
<dbReference type="InterPro" id="IPR006311">
    <property type="entry name" value="TAT_signal"/>
</dbReference>
<evidence type="ECO:0008006" key="5">
    <source>
        <dbReference type="Google" id="ProtNLM"/>
    </source>
</evidence>
<keyword evidence="1" id="KW-0812">Transmembrane</keyword>
<dbReference type="PROSITE" id="PS51318">
    <property type="entry name" value="TAT"/>
    <property type="match status" value="1"/>
</dbReference>
<evidence type="ECO:0000256" key="1">
    <source>
        <dbReference type="SAM" id="Phobius"/>
    </source>
</evidence>
<feature type="chain" id="PRO_5011723880" description="LPXTG-motif cell wall anchor domain-containing protein" evidence="2">
    <location>
        <begin position="30"/>
        <end position="243"/>
    </location>
</feature>
<feature type="signal peptide" evidence="2">
    <location>
        <begin position="1"/>
        <end position="29"/>
    </location>
</feature>
<name>A0A1G6U982_9PSEU</name>
<proteinExistence type="predicted"/>
<feature type="transmembrane region" description="Helical" evidence="1">
    <location>
        <begin position="213"/>
        <end position="234"/>
    </location>
</feature>
<keyword evidence="4" id="KW-1185">Reference proteome</keyword>
<accession>A0A1G6U982</accession>